<dbReference type="PROSITE" id="PS50850">
    <property type="entry name" value="MFS"/>
    <property type="match status" value="1"/>
</dbReference>
<proteinExistence type="predicted"/>
<dbReference type="Gene3D" id="1.20.1720.10">
    <property type="entry name" value="Multidrug resistance protein D"/>
    <property type="match status" value="1"/>
</dbReference>
<keyword evidence="6 8" id="KW-0472">Membrane</keyword>
<keyword evidence="3" id="KW-1003">Cell membrane</keyword>
<dbReference type="SUPFAM" id="SSF103473">
    <property type="entry name" value="MFS general substrate transporter"/>
    <property type="match status" value="1"/>
</dbReference>
<feature type="transmembrane region" description="Helical" evidence="8">
    <location>
        <begin position="346"/>
        <end position="365"/>
    </location>
</feature>
<dbReference type="PANTHER" id="PTHR42718:SF46">
    <property type="entry name" value="BLR6921 PROTEIN"/>
    <property type="match status" value="1"/>
</dbReference>
<dbReference type="InterPro" id="IPR020846">
    <property type="entry name" value="MFS_dom"/>
</dbReference>
<feature type="region of interest" description="Disordered" evidence="7">
    <location>
        <begin position="467"/>
        <end position="504"/>
    </location>
</feature>
<evidence type="ECO:0000256" key="1">
    <source>
        <dbReference type="ARBA" id="ARBA00004651"/>
    </source>
</evidence>
<keyword evidence="11" id="KW-1185">Reference proteome</keyword>
<evidence type="ECO:0000256" key="3">
    <source>
        <dbReference type="ARBA" id="ARBA00022475"/>
    </source>
</evidence>
<dbReference type="Proteomes" id="UP000826462">
    <property type="component" value="Chromosome 2"/>
</dbReference>
<feature type="transmembrane region" description="Helical" evidence="8">
    <location>
        <begin position="68"/>
        <end position="88"/>
    </location>
</feature>
<feature type="transmembrane region" description="Helical" evidence="8">
    <location>
        <begin position="100"/>
        <end position="122"/>
    </location>
</feature>
<dbReference type="CDD" id="cd17321">
    <property type="entry name" value="MFS_MMR_MDR_like"/>
    <property type="match status" value="1"/>
</dbReference>
<dbReference type="EMBL" id="CP080096">
    <property type="protein sequence ID" value="QYD72257.1"/>
    <property type="molecule type" value="Genomic_DNA"/>
</dbReference>
<evidence type="ECO:0000256" key="8">
    <source>
        <dbReference type="SAM" id="Phobius"/>
    </source>
</evidence>
<feature type="transmembrane region" description="Helical" evidence="8">
    <location>
        <begin position="318"/>
        <end position="334"/>
    </location>
</feature>
<evidence type="ECO:0000256" key="6">
    <source>
        <dbReference type="ARBA" id="ARBA00023136"/>
    </source>
</evidence>
<protein>
    <submittedName>
        <fullName evidence="10">MFS transporter</fullName>
    </submittedName>
</protein>
<reference evidence="10 11" key="1">
    <citation type="submission" date="2021-07" db="EMBL/GenBank/DDBJ databases">
        <title>Paraburkholderia edwinii protects Aspergillus sp. from phenazines by acting as a toxin sponge.</title>
        <authorList>
            <person name="Dahlstrom K.M."/>
            <person name="Newman D.K."/>
        </authorList>
    </citation>
    <scope>NUCLEOTIDE SEQUENCE [LARGE SCALE GENOMIC DNA]</scope>
    <source>
        <strain evidence="10 11">Pe01</strain>
    </source>
</reference>
<sequence length="504" mass="51782">MQSPVLSAHDPAPDPTRVADQPMSTGLRFALVAIMLSVSLASIDTAIANTALPAIGADLHAKPAASVWIINAYQLAMVSTLLPLAALGDIIGHRRVYISGIALFTVASLGCALSPSLVFLAIARVAQGVGAAAIMGVNSALIQTLYPPHRLGRGLGLNALVVGVSFAAGPTVASLILSVADWPWLFAVNVPLGILAISFALPGLPKTARGKHQFDPVAAVLNVVMFAALIFALAEATQRASTPVVLTAAAIALVFGALMVKREAGHPAPMLPVDLFKRPVFTLSAVTAVCSFAAQGLAFVSLPFYFETVLQRSQVETGFLMTPWSVVVAIAAPFAGRMSDRYPPGLLGAIGLAVLSAGMVSLALLPPHPSVLDITLRMCLCGAGFGFFQSPNLKAIMASAPRERSGGASGIIATARLLGQTTGAALVALSFGVAGRHGPTVALATGAVFAGAASIVSGLRLFAPSHRAKQREGAETLSQSPQPQPAQPYTQAVASVKPVNQRAK</sequence>
<feature type="region of interest" description="Disordered" evidence="7">
    <location>
        <begin position="1"/>
        <end position="20"/>
    </location>
</feature>
<accession>A0ABX8UTD2</accession>
<feature type="transmembrane region" description="Helical" evidence="8">
    <location>
        <begin position="440"/>
        <end position="462"/>
    </location>
</feature>
<keyword evidence="2" id="KW-0813">Transport</keyword>
<keyword evidence="5 8" id="KW-1133">Transmembrane helix</keyword>
<evidence type="ECO:0000313" key="11">
    <source>
        <dbReference type="Proteomes" id="UP000826462"/>
    </source>
</evidence>
<dbReference type="InterPro" id="IPR036259">
    <property type="entry name" value="MFS_trans_sf"/>
</dbReference>
<feature type="transmembrane region" description="Helical" evidence="8">
    <location>
        <begin position="280"/>
        <end position="306"/>
    </location>
</feature>
<evidence type="ECO:0000259" key="9">
    <source>
        <dbReference type="PROSITE" id="PS50850"/>
    </source>
</evidence>
<evidence type="ECO:0000313" key="10">
    <source>
        <dbReference type="EMBL" id="QYD72257.1"/>
    </source>
</evidence>
<dbReference type="PANTHER" id="PTHR42718">
    <property type="entry name" value="MAJOR FACILITATOR SUPERFAMILY MULTIDRUG TRANSPORTER MFSC"/>
    <property type="match status" value="1"/>
</dbReference>
<name>A0ABX8UTD2_9BURK</name>
<dbReference type="Pfam" id="PF07690">
    <property type="entry name" value="MFS_1"/>
    <property type="match status" value="1"/>
</dbReference>
<evidence type="ECO:0000256" key="5">
    <source>
        <dbReference type="ARBA" id="ARBA00022989"/>
    </source>
</evidence>
<feature type="transmembrane region" description="Helical" evidence="8">
    <location>
        <begin position="184"/>
        <end position="204"/>
    </location>
</feature>
<feature type="transmembrane region" description="Helical" evidence="8">
    <location>
        <begin position="216"/>
        <end position="234"/>
    </location>
</feature>
<feature type="transmembrane region" description="Helical" evidence="8">
    <location>
        <begin position="27"/>
        <end position="48"/>
    </location>
</feature>
<feature type="domain" description="Major facilitator superfamily (MFS) profile" evidence="9">
    <location>
        <begin position="30"/>
        <end position="469"/>
    </location>
</feature>
<feature type="transmembrane region" description="Helical" evidence="8">
    <location>
        <begin position="158"/>
        <end position="178"/>
    </location>
</feature>
<feature type="transmembrane region" description="Helical" evidence="8">
    <location>
        <begin position="128"/>
        <end position="146"/>
    </location>
</feature>
<evidence type="ECO:0000256" key="7">
    <source>
        <dbReference type="SAM" id="MobiDB-lite"/>
    </source>
</evidence>
<feature type="transmembrane region" description="Helical" evidence="8">
    <location>
        <begin position="240"/>
        <end position="260"/>
    </location>
</feature>
<comment type="subcellular location">
    <subcellularLocation>
        <location evidence="1">Cell membrane</location>
        <topology evidence="1">Multi-pass membrane protein</topology>
    </subcellularLocation>
</comment>
<dbReference type="Gene3D" id="1.20.1250.20">
    <property type="entry name" value="MFS general substrate transporter like domains"/>
    <property type="match status" value="1"/>
</dbReference>
<keyword evidence="4 8" id="KW-0812">Transmembrane</keyword>
<evidence type="ECO:0000256" key="2">
    <source>
        <dbReference type="ARBA" id="ARBA00022448"/>
    </source>
</evidence>
<evidence type="ECO:0000256" key="4">
    <source>
        <dbReference type="ARBA" id="ARBA00022692"/>
    </source>
</evidence>
<organism evidence="10 11">
    <name type="scientific">Paraburkholderia edwinii</name>
    <dbReference type="NCBI Taxonomy" id="2861782"/>
    <lineage>
        <taxon>Bacteria</taxon>
        <taxon>Pseudomonadati</taxon>
        <taxon>Pseudomonadota</taxon>
        <taxon>Betaproteobacteria</taxon>
        <taxon>Burkholderiales</taxon>
        <taxon>Burkholderiaceae</taxon>
        <taxon>Paraburkholderia</taxon>
    </lineage>
</organism>
<dbReference type="InterPro" id="IPR011701">
    <property type="entry name" value="MFS"/>
</dbReference>
<gene>
    <name evidence="10" type="ORF">KZJ38_35555</name>
</gene>